<evidence type="ECO:0008006" key="3">
    <source>
        <dbReference type="Google" id="ProtNLM"/>
    </source>
</evidence>
<dbReference type="InterPro" id="IPR016181">
    <property type="entry name" value="Acyl_CoA_acyltransferase"/>
</dbReference>
<comment type="caution">
    <text evidence="1">The sequence shown here is derived from an EMBL/GenBank/DDBJ whole genome shotgun (WGS) entry which is preliminary data.</text>
</comment>
<evidence type="ECO:0000313" key="2">
    <source>
        <dbReference type="Proteomes" id="UP000309128"/>
    </source>
</evidence>
<name>A0A5S4EWA6_9ACTN</name>
<dbReference type="Proteomes" id="UP000309128">
    <property type="component" value="Unassembled WGS sequence"/>
</dbReference>
<dbReference type="SUPFAM" id="SSF55729">
    <property type="entry name" value="Acyl-CoA N-acyltransferases (Nat)"/>
    <property type="match status" value="1"/>
</dbReference>
<keyword evidence="2" id="KW-1185">Reference proteome</keyword>
<reference evidence="1 2" key="1">
    <citation type="submission" date="2019-05" db="EMBL/GenBank/DDBJ databases">
        <title>Draft genome sequence of Nonomuraea turkmeniaca DSM 43926.</title>
        <authorList>
            <person name="Saricaoglu S."/>
            <person name="Isik K."/>
        </authorList>
    </citation>
    <scope>NUCLEOTIDE SEQUENCE [LARGE SCALE GENOMIC DNA]</scope>
    <source>
        <strain evidence="1 2">DSM 43926</strain>
    </source>
</reference>
<evidence type="ECO:0000313" key="1">
    <source>
        <dbReference type="EMBL" id="TMR07711.1"/>
    </source>
</evidence>
<gene>
    <name evidence="1" type="ORF">ETD86_50905</name>
</gene>
<dbReference type="AlphaFoldDB" id="A0A5S4EWA6"/>
<accession>A0A5S4EWA6</accession>
<sequence>MKLERLTGQEALAGAAQLAEIYRAAFGGPPWYEGERGAVSPHARGQGLAGRILDLLCDGADACWLLTAPAACRRRAERYGSSSP</sequence>
<dbReference type="RefSeq" id="WP_138673812.1">
    <property type="nucleotide sequence ID" value="NZ_VCKY01000356.1"/>
</dbReference>
<dbReference type="EMBL" id="VCKY01000356">
    <property type="protein sequence ID" value="TMR07711.1"/>
    <property type="molecule type" value="Genomic_DNA"/>
</dbReference>
<organism evidence="1 2">
    <name type="scientific">Nonomuraea turkmeniaca</name>
    <dbReference type="NCBI Taxonomy" id="103838"/>
    <lineage>
        <taxon>Bacteria</taxon>
        <taxon>Bacillati</taxon>
        <taxon>Actinomycetota</taxon>
        <taxon>Actinomycetes</taxon>
        <taxon>Streptosporangiales</taxon>
        <taxon>Streptosporangiaceae</taxon>
        <taxon>Nonomuraea</taxon>
    </lineage>
</organism>
<protein>
    <recommendedName>
        <fullName evidence="3">GNAT family N-acetyltransferase</fullName>
    </recommendedName>
</protein>
<dbReference type="OrthoDB" id="3371202at2"/>
<proteinExistence type="predicted"/>